<dbReference type="OrthoDB" id="10683414at2759"/>
<comment type="caution">
    <text evidence="2">The sequence shown here is derived from an EMBL/GenBank/DDBJ whole genome shotgun (WGS) entry which is preliminary data.</text>
</comment>
<accession>A0A7J7IQR6</accession>
<name>A0A7J7IQR6_9RHOD</name>
<dbReference type="EMBL" id="VWRR01000002">
    <property type="protein sequence ID" value="KAF6004887.1"/>
    <property type="molecule type" value="Genomic_DNA"/>
</dbReference>
<evidence type="ECO:0000313" key="3">
    <source>
        <dbReference type="Proteomes" id="UP000530660"/>
    </source>
</evidence>
<gene>
    <name evidence="2" type="ORF">F1559_003670</name>
</gene>
<organism evidence="2 3">
    <name type="scientific">Cyanidiococcus yangmingshanensis</name>
    <dbReference type="NCBI Taxonomy" id="2690220"/>
    <lineage>
        <taxon>Eukaryota</taxon>
        <taxon>Rhodophyta</taxon>
        <taxon>Bangiophyceae</taxon>
        <taxon>Cyanidiales</taxon>
        <taxon>Cyanidiaceae</taxon>
        <taxon>Cyanidiococcus</taxon>
    </lineage>
</organism>
<feature type="compositionally biased region" description="Polar residues" evidence="1">
    <location>
        <begin position="150"/>
        <end position="165"/>
    </location>
</feature>
<feature type="region of interest" description="Disordered" evidence="1">
    <location>
        <begin position="149"/>
        <end position="170"/>
    </location>
</feature>
<reference evidence="2 3" key="1">
    <citation type="journal article" date="2020" name="J. Phycol.">
        <title>Comparative genome analysis reveals Cyanidiococcus gen. nov., a new extremophilic red algal genus sister to Cyanidioschyzon (Cyanidioschyzonaceae, Rhodophyta).</title>
        <authorList>
            <person name="Liu S.-L."/>
            <person name="Chiang Y.-R."/>
            <person name="Yoon H.S."/>
            <person name="Fu H.-Y."/>
        </authorList>
    </citation>
    <scope>NUCLEOTIDE SEQUENCE [LARGE SCALE GENOMIC DNA]</scope>
    <source>
        <strain evidence="2 3">THAL066</strain>
    </source>
</reference>
<protein>
    <submittedName>
        <fullName evidence="2">Uncharacterized protein</fullName>
    </submittedName>
</protein>
<sequence length="228" mass="24758">MIRSRWRPKVSRRLRVLGCRLHAGIRRERGTTSVHVHANGGCATSRQNQLTFLFSNHHLSMAIPDSKTPNTGGERPHYRIKELDITELVFHGSSTGATLLVGGAYAEGRAVMSASAAVNNDLVPPGRDGDDQDALREVEALKLLRGGGNTLQKRSVSSPGPSNNDGAVRTGGQVEYSQQVAGQGRHFLHAWIAPQNNLILRVSMRADQFIHGSAPKQIAYLRACVNAL</sequence>
<evidence type="ECO:0000256" key="1">
    <source>
        <dbReference type="SAM" id="MobiDB-lite"/>
    </source>
</evidence>
<evidence type="ECO:0000313" key="2">
    <source>
        <dbReference type="EMBL" id="KAF6004887.1"/>
    </source>
</evidence>
<dbReference type="Proteomes" id="UP000530660">
    <property type="component" value="Unassembled WGS sequence"/>
</dbReference>
<keyword evidence="3" id="KW-1185">Reference proteome</keyword>
<proteinExistence type="predicted"/>
<dbReference type="AlphaFoldDB" id="A0A7J7IQR6"/>